<dbReference type="InterPro" id="IPR018841">
    <property type="entry name" value="DUF2442"/>
</dbReference>
<dbReference type="InterPro" id="IPR010982">
    <property type="entry name" value="Lambda_DNA-bd_dom_sf"/>
</dbReference>
<dbReference type="CDD" id="cd00093">
    <property type="entry name" value="HTH_XRE"/>
    <property type="match status" value="1"/>
</dbReference>
<sequence length="316" mass="35834">MHYLAKHSRDYVQASENPSERLDPKPPKRSGVRCYDKYAHRVIDTSEIWSGGTPEVVEALPLEDYWIEVRFNDGRHGVFDMNPYLDWPAFAKLKDVDFFNKVHVAGCTACWPGDIDIAPERIWTDCESVIEHWTYPEDWPKVGDKGPDGSPIVFVTDKGFPVTDKLEDKWGEEADRAEWMLEPGAPLLPGPMPSSDELERMDQEERKKKAEDSKTEIEQLRKDFAQSGRESDSLASRNLEKQQQICKLMVAMREQAGINLEEMSKRTGISASELWKAEDGSSRASLLDYLADYCTALGKTFTIDIDDCEESGGTSN</sequence>
<dbReference type="Proteomes" id="UP000228755">
    <property type="component" value="Unassembled WGS sequence"/>
</dbReference>
<feature type="region of interest" description="Disordered" evidence="1">
    <location>
        <begin position="1"/>
        <end position="31"/>
    </location>
</feature>
<gene>
    <name evidence="3" type="ORF">CUU80_03080</name>
</gene>
<dbReference type="GO" id="GO:0003677">
    <property type="term" value="F:DNA binding"/>
    <property type="evidence" value="ECO:0007669"/>
    <property type="project" value="InterPro"/>
</dbReference>
<evidence type="ECO:0000256" key="1">
    <source>
        <dbReference type="SAM" id="MobiDB-lite"/>
    </source>
</evidence>
<evidence type="ECO:0000259" key="2">
    <source>
        <dbReference type="PROSITE" id="PS50943"/>
    </source>
</evidence>
<organism evidence="3 4">
    <name type="scientific">Bifidobacterium scaligerum</name>
    <dbReference type="NCBI Taxonomy" id="2052656"/>
    <lineage>
        <taxon>Bacteria</taxon>
        <taxon>Bacillati</taxon>
        <taxon>Actinomycetota</taxon>
        <taxon>Actinomycetes</taxon>
        <taxon>Bifidobacteriales</taxon>
        <taxon>Bifidobacteriaceae</taxon>
        <taxon>Bifidobacterium</taxon>
    </lineage>
</organism>
<dbReference type="Gene3D" id="1.10.260.40">
    <property type="entry name" value="lambda repressor-like DNA-binding domains"/>
    <property type="match status" value="1"/>
</dbReference>
<dbReference type="InterPro" id="IPR036782">
    <property type="entry name" value="NE0471-like_N"/>
</dbReference>
<protein>
    <recommendedName>
        <fullName evidence="2">HTH cro/C1-type domain-containing protein</fullName>
    </recommendedName>
</protein>
<feature type="domain" description="HTH cro/C1-type" evidence="2">
    <location>
        <begin position="249"/>
        <end position="308"/>
    </location>
</feature>
<dbReference type="AlphaFoldDB" id="A0A2M9HTP3"/>
<dbReference type="OrthoDB" id="3233810at2"/>
<keyword evidence="4" id="KW-1185">Reference proteome</keyword>
<dbReference type="SUPFAM" id="SSF143880">
    <property type="entry name" value="NE0471 N-terminal domain-like"/>
    <property type="match status" value="1"/>
</dbReference>
<feature type="region of interest" description="Disordered" evidence="1">
    <location>
        <begin position="182"/>
        <end position="216"/>
    </location>
</feature>
<dbReference type="Gene3D" id="3.30.2020.10">
    <property type="entry name" value="NE0471-like N-terminal domain"/>
    <property type="match status" value="1"/>
</dbReference>
<dbReference type="InterPro" id="IPR001387">
    <property type="entry name" value="Cro/C1-type_HTH"/>
</dbReference>
<reference evidence="3 4" key="1">
    <citation type="submission" date="2017-11" db="EMBL/GenBank/DDBJ databases">
        <title>Draft genome sequences of strains TRE 1, TRE D, TRE H and TRI 7, isolated from tamarins, belonging to four potential novel Bifidobacterium species.</title>
        <authorList>
            <person name="Mattarelli P."/>
            <person name="Modesto M."/>
            <person name="Bonetti A."/>
            <person name="Puglisi E."/>
            <person name="Morelli L."/>
        </authorList>
    </citation>
    <scope>NUCLEOTIDE SEQUENCE [LARGE SCALE GENOMIC DNA]</scope>
    <source>
        <strain evidence="4">TRED</strain>
    </source>
</reference>
<dbReference type="SUPFAM" id="SSF47413">
    <property type="entry name" value="lambda repressor-like DNA-binding domains"/>
    <property type="match status" value="1"/>
</dbReference>
<evidence type="ECO:0000313" key="4">
    <source>
        <dbReference type="Proteomes" id="UP000228755"/>
    </source>
</evidence>
<feature type="compositionally biased region" description="Basic and acidic residues" evidence="1">
    <location>
        <begin position="197"/>
        <end position="216"/>
    </location>
</feature>
<evidence type="ECO:0000313" key="3">
    <source>
        <dbReference type="EMBL" id="PJM80195.1"/>
    </source>
</evidence>
<dbReference type="EMBL" id="PGLQ01000001">
    <property type="protein sequence ID" value="PJM80195.1"/>
    <property type="molecule type" value="Genomic_DNA"/>
</dbReference>
<dbReference type="Pfam" id="PF10387">
    <property type="entry name" value="DUF2442"/>
    <property type="match status" value="1"/>
</dbReference>
<accession>A0A2M9HTP3</accession>
<dbReference type="PROSITE" id="PS50943">
    <property type="entry name" value="HTH_CROC1"/>
    <property type="match status" value="1"/>
</dbReference>
<comment type="caution">
    <text evidence="3">The sequence shown here is derived from an EMBL/GenBank/DDBJ whole genome shotgun (WGS) entry which is preliminary data.</text>
</comment>
<name>A0A2M9HTP3_9BIFI</name>
<proteinExistence type="predicted"/>